<dbReference type="InterPro" id="IPR032812">
    <property type="entry name" value="SbsA_Ig"/>
</dbReference>
<keyword evidence="5" id="KW-1185">Reference proteome</keyword>
<dbReference type="GO" id="GO:0003993">
    <property type="term" value="F:acid phosphatase activity"/>
    <property type="evidence" value="ECO:0007669"/>
    <property type="project" value="InterPro"/>
</dbReference>
<feature type="region of interest" description="Disordered" evidence="2">
    <location>
        <begin position="1314"/>
        <end position="1333"/>
    </location>
</feature>
<dbReference type="Proteomes" id="UP000190037">
    <property type="component" value="Unassembled WGS sequence"/>
</dbReference>
<name>A0A1T3NU67_9ACTN</name>
<evidence type="ECO:0000256" key="2">
    <source>
        <dbReference type="SAM" id="MobiDB-lite"/>
    </source>
</evidence>
<dbReference type="InterPro" id="IPR008963">
    <property type="entry name" value="Purple_acid_Pase-like_N"/>
</dbReference>
<dbReference type="EMBL" id="MWQN01000001">
    <property type="protein sequence ID" value="OPC80222.1"/>
    <property type="molecule type" value="Genomic_DNA"/>
</dbReference>
<reference evidence="4 5" key="1">
    <citation type="submission" date="2017-03" db="EMBL/GenBank/DDBJ databases">
        <title>Draft genome sequence of Streptomyces scabrisporus NF3, endophyte isolated from Amphipterygium adstringens.</title>
        <authorList>
            <person name="Vazquez M."/>
            <person name="Ceapa C.D."/>
            <person name="Rodriguez Luna D."/>
            <person name="Sanchez Esquivel S."/>
        </authorList>
    </citation>
    <scope>NUCLEOTIDE SEQUENCE [LARGE SCALE GENOMIC DNA]</scope>
    <source>
        <strain evidence="4 5">NF3</strain>
    </source>
</reference>
<evidence type="ECO:0000313" key="4">
    <source>
        <dbReference type="EMBL" id="OPC80222.1"/>
    </source>
</evidence>
<organism evidence="4 5">
    <name type="scientific">Embleya scabrispora</name>
    <dbReference type="NCBI Taxonomy" id="159449"/>
    <lineage>
        <taxon>Bacteria</taxon>
        <taxon>Bacillati</taxon>
        <taxon>Actinomycetota</taxon>
        <taxon>Actinomycetes</taxon>
        <taxon>Kitasatosporales</taxon>
        <taxon>Streptomycetaceae</taxon>
        <taxon>Embleya</taxon>
    </lineage>
</organism>
<evidence type="ECO:0000256" key="1">
    <source>
        <dbReference type="ARBA" id="ARBA00022729"/>
    </source>
</evidence>
<protein>
    <recommendedName>
        <fullName evidence="3">Fibronectin type-III domain-containing protein</fullName>
    </recommendedName>
</protein>
<dbReference type="SUPFAM" id="SSF49363">
    <property type="entry name" value="Purple acid phosphatase, N-terminal domain"/>
    <property type="match status" value="1"/>
</dbReference>
<feature type="domain" description="Fibronectin type-III" evidence="3">
    <location>
        <begin position="1236"/>
        <end position="1332"/>
    </location>
</feature>
<accession>A0A1T3NU67</accession>
<gene>
    <name evidence="4" type="ORF">B4N89_04015</name>
</gene>
<dbReference type="GO" id="GO:0046872">
    <property type="term" value="F:metal ion binding"/>
    <property type="evidence" value="ECO:0007669"/>
    <property type="project" value="InterPro"/>
</dbReference>
<comment type="caution">
    <text evidence="4">The sequence shown here is derived from an EMBL/GenBank/DDBJ whole genome shotgun (WGS) entry which is preliminary data.</text>
</comment>
<keyword evidence="1" id="KW-0732">Signal</keyword>
<dbReference type="SUPFAM" id="SSF52317">
    <property type="entry name" value="Class I glutamine amidotransferase-like"/>
    <property type="match status" value="1"/>
</dbReference>
<dbReference type="Pfam" id="PF13205">
    <property type="entry name" value="Big_5"/>
    <property type="match status" value="2"/>
</dbReference>
<feature type="region of interest" description="Disordered" evidence="2">
    <location>
        <begin position="1565"/>
        <end position="1590"/>
    </location>
</feature>
<dbReference type="InterPro" id="IPR003961">
    <property type="entry name" value="FN3_dom"/>
</dbReference>
<dbReference type="STRING" id="159449.B4N89_04015"/>
<dbReference type="Pfam" id="PF13313">
    <property type="entry name" value="DUF4082"/>
    <property type="match status" value="2"/>
</dbReference>
<dbReference type="SMART" id="SM00060">
    <property type="entry name" value="FN3"/>
    <property type="match status" value="3"/>
</dbReference>
<proteinExistence type="predicted"/>
<dbReference type="PROSITE" id="PS50853">
    <property type="entry name" value="FN3"/>
    <property type="match status" value="1"/>
</dbReference>
<evidence type="ECO:0000259" key="3">
    <source>
        <dbReference type="PROSITE" id="PS50853"/>
    </source>
</evidence>
<dbReference type="InterPro" id="IPR014755">
    <property type="entry name" value="Cu-Rt/internalin_Ig-like"/>
</dbReference>
<evidence type="ECO:0000313" key="5">
    <source>
        <dbReference type="Proteomes" id="UP000190037"/>
    </source>
</evidence>
<sequence>MPLRSTNSMKVACAGTRPGLRQRRGTWASITFAAIGALLFTLFAPITAAQAAPCSPCSLFAGATPSGAVTDTDAVAVELGVRFKPAQDGTITQVKFWKDAANTGPHTGRIWNTVTGTATSVTFTGESGSGWQSATFATPIPVTAGTEYIASYVAPVGRYTVTTDYFATDRTVEQLVAPASNGTQGNGVYTYNPGGGMPTDSYRAGNYWVDVSFVPGADTTPPTAGQTVPAANATGVATAAPLSVTFSEPVQPATVQWSVTATGGPAVAGTASYNGNTATFTPTSALAASTGYTVSVSGAKDAAGNTAATRSWSFTTGNGSTQNIDTSIWTGPVSPTTPNQTDDNSVEVGVKFRTATDGQIKSIRFWKLAGSTGPYAVSLWDKNTQTRLATVPNVNRTGTGWQTVDLPTPITAHAGVTYVASYFAPNGNYAANTGSFSQAVGNTMISALADGVDGGNGVYKYNAGSTYPTDSWNGSNYWVDVVFSTNAEDTVAPAITDQSPTPNANGVLAGVQPSVTFSEPLKTTGLTFELKRNGTAVPAELEFDNPTNPTQLTLKPNAELAYGTPYTLTVGGVKDRSDNAMPDTTWSFTTGQAPPTPPCDAPNTGPILVIKADSNPFSCYYTEILRAEGLNSFAVKDASTVTATVLNGYTTVVLGDLAPSAQLVADLTTWVNAGGNLIAMHPRTALAGLLGLGTSGGFQANQYMKVDSGTAPGAGIYSQLSMQYHGPADVWTVPGGVGTIRVADLYTRTGTSPLGPAVTTRTVGSGTASAFTYDLARSIVQTRQGNPTQAGVENDNFSDSGGPLMRADDMFYPDWIDLSRVRVPQADEQQRLFANLIEIGNRAKAPIPRTWYLPGNAATAAPDLLKVVMVSTGDNHGQNLSDMQGRVTRYNNNSSDPNCSSPIAALRDAAVRNWKCMRGTIYVWGPGPQGTQAPPVSDVQNWTAQGFEIARHVDANGSCPQLRAGASQTDINAELSAVYENSLDDFTRYAPLKPTTNRTHCLTWPDWSSNATIARAKGIRLDTNYYYMPDYWKNTWGGPLMKASPGFFTGSGFPMRFTDPNGQMIDIYQGTTQINDEFQQVYPDTFDQLVSGANNDGFYGAFVMNNHTDSANANGGVGNVGQLDIEAALIASAKAKNVPIVSAKQLLDWTDARNASTVTGLNRVGNTVTFTVNQNAAATNLMTMLPTTGSGGTTLSGLSRGGIAVTFQKTTIKGIEYAVFDGTSGAYTATYVTPVAPLIARAEAAPAPDGSGTLTWTTDVPATTEMQLGTRPDQLPITQQSVETAGEHKVALGALKPDTTYYYRLTSVNAKGDRTTWPAPNAKPAEFRTPKADRKAPVISDVAVKTWPDGSADLTWKTDKPTTTSVLLGDTAAAVRPVYTDAKQRTTTHHAKLGHLGAGATYAFRLAGIDAAGNEGTWTGGGGKKKDTARLVMPRPGVAETGAFDFTNGTVSGGAVSGDRPDALTLDRARTGTYVSKALDAGQMVTWLASDWQADIPKGTTLRVSVRTGTTAIPDASWTPWKDLTKPGDTVGTSSRFLQYKVELTGDGAAMPTLKGIGFTHDGKVAPTAPVTEAGPNTAPGPNTRMGTGR</sequence>
<dbReference type="Gene3D" id="2.60.40.1220">
    <property type="match status" value="2"/>
</dbReference>
<dbReference type="InterPro" id="IPR029062">
    <property type="entry name" value="Class_I_gatase-like"/>
</dbReference>
<feature type="region of interest" description="Disordered" evidence="2">
    <location>
        <begin position="323"/>
        <end position="344"/>
    </location>
</feature>
<feature type="compositionally biased region" description="Polar residues" evidence="2">
    <location>
        <begin position="323"/>
        <end position="343"/>
    </location>
</feature>
<dbReference type="InterPro" id="IPR025141">
    <property type="entry name" value="DUF4082"/>
</dbReference>